<dbReference type="SMART" id="SM00100">
    <property type="entry name" value="cNMP"/>
    <property type="match status" value="1"/>
</dbReference>
<dbReference type="Pfam" id="PF00072">
    <property type="entry name" value="Response_reg"/>
    <property type="match status" value="1"/>
</dbReference>
<dbReference type="SUPFAM" id="SSF52172">
    <property type="entry name" value="CheY-like"/>
    <property type="match status" value="1"/>
</dbReference>
<dbReference type="CDD" id="cd00038">
    <property type="entry name" value="CAP_ED"/>
    <property type="match status" value="1"/>
</dbReference>
<evidence type="ECO:0000256" key="6">
    <source>
        <dbReference type="PROSITE-ProRule" id="PRU00169"/>
    </source>
</evidence>
<dbReference type="EMBL" id="QTJV01000013">
    <property type="protein sequence ID" value="RFM31541.1"/>
    <property type="molecule type" value="Genomic_DNA"/>
</dbReference>
<dbReference type="InterPro" id="IPR036388">
    <property type="entry name" value="WH-like_DNA-bd_sf"/>
</dbReference>
<dbReference type="InterPro" id="IPR001789">
    <property type="entry name" value="Sig_transdc_resp-reg_receiver"/>
</dbReference>
<evidence type="ECO:0000256" key="1">
    <source>
        <dbReference type="ARBA" id="ARBA00022553"/>
    </source>
</evidence>
<dbReference type="InterPro" id="IPR012318">
    <property type="entry name" value="HTH_CRP"/>
</dbReference>
<dbReference type="PROSITE" id="PS50110">
    <property type="entry name" value="RESPONSE_REGULATORY"/>
    <property type="match status" value="1"/>
</dbReference>
<feature type="modified residue" description="4-aspartylphosphate" evidence="6">
    <location>
        <position position="52"/>
    </location>
</feature>
<evidence type="ECO:0000256" key="3">
    <source>
        <dbReference type="ARBA" id="ARBA00023015"/>
    </source>
</evidence>
<proteinExistence type="predicted"/>
<gene>
    <name evidence="10" type="ORF">DXN04_27900</name>
</gene>
<keyword evidence="2" id="KW-0902">Two-component regulatory system</keyword>
<organism evidence="10 11">
    <name type="scientific">Chitinophaga silvisoli</name>
    <dbReference type="NCBI Taxonomy" id="2291814"/>
    <lineage>
        <taxon>Bacteria</taxon>
        <taxon>Pseudomonadati</taxon>
        <taxon>Bacteroidota</taxon>
        <taxon>Chitinophagia</taxon>
        <taxon>Chitinophagales</taxon>
        <taxon>Chitinophagaceae</taxon>
        <taxon>Chitinophaga</taxon>
    </lineage>
</organism>
<keyword evidence="3" id="KW-0805">Transcription regulation</keyword>
<evidence type="ECO:0000256" key="4">
    <source>
        <dbReference type="ARBA" id="ARBA00023125"/>
    </source>
</evidence>
<evidence type="ECO:0000259" key="9">
    <source>
        <dbReference type="PROSITE" id="PS51063"/>
    </source>
</evidence>
<dbReference type="InterPro" id="IPR018490">
    <property type="entry name" value="cNMP-bd_dom_sf"/>
</dbReference>
<dbReference type="SUPFAM" id="SSF51206">
    <property type="entry name" value="cAMP-binding domain-like"/>
    <property type="match status" value="1"/>
</dbReference>
<evidence type="ECO:0000313" key="11">
    <source>
        <dbReference type="Proteomes" id="UP000261174"/>
    </source>
</evidence>
<feature type="domain" description="Response regulatory" evidence="8">
    <location>
        <begin position="3"/>
        <end position="119"/>
    </location>
</feature>
<dbReference type="GO" id="GO:0005829">
    <property type="term" value="C:cytosol"/>
    <property type="evidence" value="ECO:0007669"/>
    <property type="project" value="TreeGrafter"/>
</dbReference>
<dbReference type="Proteomes" id="UP000261174">
    <property type="component" value="Unassembled WGS sequence"/>
</dbReference>
<dbReference type="InterPro" id="IPR014710">
    <property type="entry name" value="RmlC-like_jellyroll"/>
</dbReference>
<dbReference type="CDD" id="cd17574">
    <property type="entry name" value="REC_OmpR"/>
    <property type="match status" value="1"/>
</dbReference>
<protein>
    <submittedName>
        <fullName evidence="10">Response regulator</fullName>
    </submittedName>
</protein>
<keyword evidence="1 6" id="KW-0597">Phosphoprotein</keyword>
<keyword evidence="5" id="KW-0804">Transcription</keyword>
<feature type="domain" description="Cyclic nucleotide-binding" evidence="7">
    <location>
        <begin position="161"/>
        <end position="262"/>
    </location>
</feature>
<evidence type="ECO:0000256" key="5">
    <source>
        <dbReference type="ARBA" id="ARBA00023163"/>
    </source>
</evidence>
<sequence length="354" mass="39890">MPTILVIEDNLTVSDHLVEILHLAGYDVLVAPDGKQGITMAGRCHPDLIICDLSLPILDGYVVLQLLSSHEDCCNIPFILLTERTDRSDVRMGMNLGADDYITKPFHPSELLNSIECQLKKLEHSRHLHAVDLKTTMPAICNVAPGEVMPLHALVKDRNIRRFKKKQTIYQEGNHPSCLYFIVRGQVKTFILDEDGKELITELAGEGDFLGYAALLEQVRYIDTAEAIGEVELALIPQDEFENLLLSDADMRQQVIHLLTESIEEKETQLLKTAYDSLRKKTAATLLTVYRKYNIVDYRNIGIKFSRGNLAALAGVAKESLARTLAEFREEHLIEVKNGTIYICDMEKLTQLCK</sequence>
<evidence type="ECO:0000259" key="7">
    <source>
        <dbReference type="PROSITE" id="PS50042"/>
    </source>
</evidence>
<evidence type="ECO:0000259" key="8">
    <source>
        <dbReference type="PROSITE" id="PS50110"/>
    </source>
</evidence>
<dbReference type="Gene3D" id="3.40.50.2300">
    <property type="match status" value="1"/>
</dbReference>
<dbReference type="InterPro" id="IPR000595">
    <property type="entry name" value="cNMP-bd_dom"/>
</dbReference>
<dbReference type="GO" id="GO:0000156">
    <property type="term" value="F:phosphorelay response regulator activity"/>
    <property type="evidence" value="ECO:0007669"/>
    <property type="project" value="TreeGrafter"/>
</dbReference>
<dbReference type="InterPro" id="IPR036390">
    <property type="entry name" value="WH_DNA-bd_sf"/>
</dbReference>
<keyword evidence="11" id="KW-1185">Reference proteome</keyword>
<dbReference type="PANTHER" id="PTHR48111">
    <property type="entry name" value="REGULATOR OF RPOS"/>
    <property type="match status" value="1"/>
</dbReference>
<name>A0A3E1NUC3_9BACT</name>
<dbReference type="InterPro" id="IPR039420">
    <property type="entry name" value="WalR-like"/>
</dbReference>
<dbReference type="GO" id="GO:0032993">
    <property type="term" value="C:protein-DNA complex"/>
    <property type="evidence" value="ECO:0007669"/>
    <property type="project" value="TreeGrafter"/>
</dbReference>
<dbReference type="SMART" id="SM00448">
    <property type="entry name" value="REC"/>
    <property type="match status" value="1"/>
</dbReference>
<dbReference type="RefSeq" id="WP_116856696.1">
    <property type="nucleotide sequence ID" value="NZ_QTJV01000013.1"/>
</dbReference>
<reference evidence="10 11" key="1">
    <citation type="submission" date="2018-08" db="EMBL/GenBank/DDBJ databases">
        <title>Chitinophaga sp. K20C18050901, a novel bacterium isolated from forest soil.</title>
        <authorList>
            <person name="Wang C."/>
        </authorList>
    </citation>
    <scope>NUCLEOTIDE SEQUENCE [LARGE SCALE GENOMIC DNA]</scope>
    <source>
        <strain evidence="10 11">K20C18050901</strain>
    </source>
</reference>
<feature type="domain" description="HTH crp-type" evidence="9">
    <location>
        <begin position="276"/>
        <end position="347"/>
    </location>
</feature>
<dbReference type="GO" id="GO:0000976">
    <property type="term" value="F:transcription cis-regulatory region binding"/>
    <property type="evidence" value="ECO:0007669"/>
    <property type="project" value="TreeGrafter"/>
</dbReference>
<comment type="caution">
    <text evidence="10">The sequence shown here is derived from an EMBL/GenBank/DDBJ whole genome shotgun (WGS) entry which is preliminary data.</text>
</comment>
<dbReference type="InterPro" id="IPR011006">
    <property type="entry name" value="CheY-like_superfamily"/>
</dbReference>
<dbReference type="PROSITE" id="PS50042">
    <property type="entry name" value="CNMP_BINDING_3"/>
    <property type="match status" value="1"/>
</dbReference>
<dbReference type="PROSITE" id="PS51063">
    <property type="entry name" value="HTH_CRP_2"/>
    <property type="match status" value="1"/>
</dbReference>
<dbReference type="SUPFAM" id="SSF46785">
    <property type="entry name" value="Winged helix' DNA-binding domain"/>
    <property type="match status" value="1"/>
</dbReference>
<dbReference type="OrthoDB" id="9127033at2"/>
<dbReference type="Gene3D" id="1.10.10.10">
    <property type="entry name" value="Winged helix-like DNA-binding domain superfamily/Winged helix DNA-binding domain"/>
    <property type="match status" value="1"/>
</dbReference>
<dbReference type="PANTHER" id="PTHR48111:SF1">
    <property type="entry name" value="TWO-COMPONENT RESPONSE REGULATOR ORR33"/>
    <property type="match status" value="1"/>
</dbReference>
<dbReference type="Pfam" id="PF00027">
    <property type="entry name" value="cNMP_binding"/>
    <property type="match status" value="1"/>
</dbReference>
<dbReference type="AlphaFoldDB" id="A0A3E1NUC3"/>
<evidence type="ECO:0000313" key="10">
    <source>
        <dbReference type="EMBL" id="RFM31541.1"/>
    </source>
</evidence>
<dbReference type="Pfam" id="PF13545">
    <property type="entry name" value="HTH_Crp_2"/>
    <property type="match status" value="1"/>
</dbReference>
<evidence type="ECO:0000256" key="2">
    <source>
        <dbReference type="ARBA" id="ARBA00023012"/>
    </source>
</evidence>
<dbReference type="GO" id="GO:0006355">
    <property type="term" value="P:regulation of DNA-templated transcription"/>
    <property type="evidence" value="ECO:0007669"/>
    <property type="project" value="InterPro"/>
</dbReference>
<accession>A0A3E1NUC3</accession>
<dbReference type="Gene3D" id="2.60.120.10">
    <property type="entry name" value="Jelly Rolls"/>
    <property type="match status" value="1"/>
</dbReference>
<keyword evidence="4" id="KW-0238">DNA-binding</keyword>